<protein>
    <recommendedName>
        <fullName evidence="8">Probable [Fe-S]-dependent transcriptional repressor</fullName>
    </recommendedName>
</protein>
<dbReference type="Gene3D" id="1.10.10.10">
    <property type="entry name" value="Winged helix-like DNA-binding domain superfamily/Winged helix DNA-binding domain"/>
    <property type="match status" value="1"/>
</dbReference>
<comment type="similarity">
    <text evidence="8">Belongs to the FeoC family.</text>
</comment>
<dbReference type="GO" id="GO:0051536">
    <property type="term" value="F:iron-sulfur cluster binding"/>
    <property type="evidence" value="ECO:0007669"/>
    <property type="project" value="UniProtKB-KW"/>
</dbReference>
<reference evidence="10 11" key="1">
    <citation type="submission" date="2015-02" db="EMBL/GenBank/DDBJ databases">
        <title>Whole genome shotgun sequencing of cultured foodborne pathogen.</title>
        <authorList>
            <person name="Timme R."/>
            <person name="Allard M.W."/>
            <person name="Strain E."/>
            <person name="Evans P.S."/>
            <person name="Brown E."/>
        </authorList>
    </citation>
    <scope>NUCLEOTIDE SEQUENCE [LARGE SCALE GENOMIC DNA]</scope>
    <source>
        <strain evidence="10 11">GCSL-TSO-24</strain>
    </source>
</reference>
<evidence type="ECO:0000256" key="1">
    <source>
        <dbReference type="ARBA" id="ARBA00022491"/>
    </source>
</evidence>
<evidence type="ECO:0000256" key="6">
    <source>
        <dbReference type="ARBA" id="ARBA00023125"/>
    </source>
</evidence>
<comment type="caution">
    <text evidence="10">The sequence shown here is derived from an EMBL/GenBank/DDBJ whole genome shotgun (WGS) entry which is preliminary data.</text>
</comment>
<keyword evidence="4 8" id="KW-0411">Iron-sulfur</keyword>
<evidence type="ECO:0000256" key="5">
    <source>
        <dbReference type="ARBA" id="ARBA00023015"/>
    </source>
</evidence>
<accession>A0A0D8L2A1</accession>
<dbReference type="GO" id="GO:0003677">
    <property type="term" value="F:DNA binding"/>
    <property type="evidence" value="ECO:0007669"/>
    <property type="project" value="UniProtKB-KW"/>
</dbReference>
<name>A0A0D8L2A1_MORMO</name>
<evidence type="ECO:0000256" key="8">
    <source>
        <dbReference type="HAMAP-Rule" id="MF_01586"/>
    </source>
</evidence>
<evidence type="ECO:0000259" key="9">
    <source>
        <dbReference type="Pfam" id="PF09012"/>
    </source>
</evidence>
<dbReference type="GO" id="GO:0005506">
    <property type="term" value="F:iron ion binding"/>
    <property type="evidence" value="ECO:0007669"/>
    <property type="project" value="UniProtKB-UniRule"/>
</dbReference>
<feature type="domain" description="Transcriptional regulator HTH-type FeoC" evidence="9">
    <location>
        <begin position="4"/>
        <end position="67"/>
    </location>
</feature>
<keyword evidence="6 8" id="KW-0238">DNA-binding</keyword>
<keyword evidence="2 8" id="KW-0479">Metal-binding</keyword>
<dbReference type="HAMAP" id="MF_01586">
    <property type="entry name" value="FeoC"/>
    <property type="match status" value="1"/>
</dbReference>
<feature type="binding site" evidence="8">
    <location>
        <position position="59"/>
    </location>
    <ligand>
        <name>iron-sulfur cluster</name>
        <dbReference type="ChEBI" id="CHEBI:30408"/>
    </ligand>
</feature>
<feature type="binding site" evidence="8">
    <location>
        <position position="62"/>
    </location>
    <ligand>
        <name>iron-sulfur cluster</name>
        <dbReference type="ChEBI" id="CHEBI:30408"/>
    </ligand>
</feature>
<dbReference type="InterPro" id="IPR023732">
    <property type="entry name" value="FeoC"/>
</dbReference>
<proteinExistence type="inferred from homology"/>
<dbReference type="InterPro" id="IPR036390">
    <property type="entry name" value="WH_DNA-bd_sf"/>
</dbReference>
<dbReference type="PATRIC" id="fig|582.24.peg.6525"/>
<evidence type="ECO:0000256" key="7">
    <source>
        <dbReference type="ARBA" id="ARBA00023163"/>
    </source>
</evidence>
<comment type="function">
    <text evidence="8">May function as a transcriptional regulator that controls feoABC expression.</text>
</comment>
<dbReference type="Proteomes" id="UP000032582">
    <property type="component" value="Unassembled WGS sequence"/>
</dbReference>
<sequence length="77" mass="8238">MISLIAVRDAIALNGRADARLLSHQLKAPEALVQAMMEKLAAMGKIDAVDVSSCLSSSCKQCPESQGCDTKVYQIRS</sequence>
<keyword evidence="5 8" id="KW-0805">Transcription regulation</keyword>
<organism evidence="10 11">
    <name type="scientific">Morganella morganii</name>
    <name type="common">Proteus morganii</name>
    <dbReference type="NCBI Taxonomy" id="582"/>
    <lineage>
        <taxon>Bacteria</taxon>
        <taxon>Pseudomonadati</taxon>
        <taxon>Pseudomonadota</taxon>
        <taxon>Gammaproteobacteria</taxon>
        <taxon>Enterobacterales</taxon>
        <taxon>Morganellaceae</taxon>
        <taxon>Morganella</taxon>
    </lineage>
</organism>
<evidence type="ECO:0000256" key="2">
    <source>
        <dbReference type="ARBA" id="ARBA00022723"/>
    </source>
</evidence>
<gene>
    <name evidence="8" type="primary">feoC</name>
    <name evidence="10" type="ORF">UA45_20485</name>
</gene>
<keyword evidence="3 8" id="KW-0408">Iron</keyword>
<dbReference type="InterPro" id="IPR036388">
    <property type="entry name" value="WH-like_DNA-bd_sf"/>
</dbReference>
<evidence type="ECO:0000313" key="10">
    <source>
        <dbReference type="EMBL" id="KJF76080.1"/>
    </source>
</evidence>
<evidence type="ECO:0000256" key="4">
    <source>
        <dbReference type="ARBA" id="ARBA00023014"/>
    </source>
</evidence>
<evidence type="ECO:0000256" key="3">
    <source>
        <dbReference type="ARBA" id="ARBA00023004"/>
    </source>
</evidence>
<keyword evidence="7 8" id="KW-0804">Transcription</keyword>
<dbReference type="Pfam" id="PF09012">
    <property type="entry name" value="FeoC"/>
    <property type="match status" value="1"/>
</dbReference>
<dbReference type="InterPro" id="IPR015102">
    <property type="entry name" value="Tscrpt_reg_HTH_FeoC"/>
</dbReference>
<keyword evidence="1 8" id="KW-0678">Repressor</keyword>
<evidence type="ECO:0000313" key="11">
    <source>
        <dbReference type="Proteomes" id="UP000032582"/>
    </source>
</evidence>
<feature type="binding site" evidence="8">
    <location>
        <position position="54"/>
    </location>
    <ligand>
        <name>iron-sulfur cluster</name>
        <dbReference type="ChEBI" id="CHEBI:30408"/>
    </ligand>
</feature>
<dbReference type="SUPFAM" id="SSF46785">
    <property type="entry name" value="Winged helix' DNA-binding domain"/>
    <property type="match status" value="1"/>
</dbReference>
<dbReference type="EMBL" id="JZSH01000421">
    <property type="protein sequence ID" value="KJF76080.1"/>
    <property type="molecule type" value="Genomic_DNA"/>
</dbReference>
<feature type="binding site" evidence="8">
    <location>
        <position position="68"/>
    </location>
    <ligand>
        <name>iron-sulfur cluster</name>
        <dbReference type="ChEBI" id="CHEBI:30408"/>
    </ligand>
</feature>
<dbReference type="AlphaFoldDB" id="A0A0D8L2A1"/>